<evidence type="ECO:0000313" key="2">
    <source>
        <dbReference type="Proteomes" id="UP000235371"/>
    </source>
</evidence>
<evidence type="ECO:0000313" key="1">
    <source>
        <dbReference type="EMBL" id="PMD54303.1"/>
    </source>
</evidence>
<dbReference type="EMBL" id="KZ613866">
    <property type="protein sequence ID" value="PMD54303.1"/>
    <property type="molecule type" value="Genomic_DNA"/>
</dbReference>
<organism evidence="1 2">
    <name type="scientific">Hyaloscypha bicolor E</name>
    <dbReference type="NCBI Taxonomy" id="1095630"/>
    <lineage>
        <taxon>Eukaryota</taxon>
        <taxon>Fungi</taxon>
        <taxon>Dikarya</taxon>
        <taxon>Ascomycota</taxon>
        <taxon>Pezizomycotina</taxon>
        <taxon>Leotiomycetes</taxon>
        <taxon>Helotiales</taxon>
        <taxon>Hyaloscyphaceae</taxon>
        <taxon>Hyaloscypha</taxon>
        <taxon>Hyaloscypha bicolor</taxon>
    </lineage>
</organism>
<dbReference type="RefSeq" id="XP_024731207.1">
    <property type="nucleotide sequence ID" value="XM_024870534.1"/>
</dbReference>
<protein>
    <submittedName>
        <fullName evidence="1">Uncharacterized protein</fullName>
    </submittedName>
</protein>
<gene>
    <name evidence="1" type="ORF">K444DRAFT_140686</name>
</gene>
<dbReference type="GeneID" id="36578616"/>
<sequence length="149" mass="16725">MSSVPTSAPGRLEVLQAEMSPIKQVLPETEGFYAWNSHDSVIRNAISRVLAGCSGTLQQDLRRVQRPFRWIVIKSASIIFAQIKEKVAIETKRMKYGCSPCVTGTRNFSIKNFLFCFQLRIAWSSCLIPRQHTCGFSSLGSLLFEHLTG</sequence>
<dbReference type="Proteomes" id="UP000235371">
    <property type="component" value="Unassembled WGS sequence"/>
</dbReference>
<keyword evidence="2" id="KW-1185">Reference proteome</keyword>
<dbReference type="AlphaFoldDB" id="A0A2J6SUE3"/>
<proteinExistence type="predicted"/>
<dbReference type="InParanoid" id="A0A2J6SUE3"/>
<reference evidence="1 2" key="1">
    <citation type="submission" date="2016-04" db="EMBL/GenBank/DDBJ databases">
        <title>A degradative enzymes factory behind the ericoid mycorrhizal symbiosis.</title>
        <authorList>
            <consortium name="DOE Joint Genome Institute"/>
            <person name="Martino E."/>
            <person name="Morin E."/>
            <person name="Grelet G."/>
            <person name="Kuo A."/>
            <person name="Kohler A."/>
            <person name="Daghino S."/>
            <person name="Barry K."/>
            <person name="Choi C."/>
            <person name="Cichocki N."/>
            <person name="Clum A."/>
            <person name="Copeland A."/>
            <person name="Hainaut M."/>
            <person name="Haridas S."/>
            <person name="Labutti K."/>
            <person name="Lindquist E."/>
            <person name="Lipzen A."/>
            <person name="Khouja H.-R."/>
            <person name="Murat C."/>
            <person name="Ohm R."/>
            <person name="Olson A."/>
            <person name="Spatafora J."/>
            <person name="Veneault-Fourrey C."/>
            <person name="Henrissat B."/>
            <person name="Grigoriev I."/>
            <person name="Martin F."/>
            <person name="Perotto S."/>
        </authorList>
    </citation>
    <scope>NUCLEOTIDE SEQUENCE [LARGE SCALE GENOMIC DNA]</scope>
    <source>
        <strain evidence="1 2">E</strain>
    </source>
</reference>
<accession>A0A2J6SUE3</accession>
<name>A0A2J6SUE3_9HELO</name>